<proteinExistence type="predicted"/>
<sequence>MSEDQIWPRIHLNVILGNIRVFL</sequence>
<reference evidence="1" key="1">
    <citation type="submission" date="2018-02" db="EMBL/GenBank/DDBJ databases">
        <title>Rhizophora mucronata_Transcriptome.</title>
        <authorList>
            <person name="Meera S.P."/>
            <person name="Sreeshan A."/>
            <person name="Augustine A."/>
        </authorList>
    </citation>
    <scope>NUCLEOTIDE SEQUENCE</scope>
    <source>
        <tissue evidence="1">Leaf</tissue>
    </source>
</reference>
<evidence type="ECO:0000313" key="1">
    <source>
        <dbReference type="EMBL" id="MBX45043.1"/>
    </source>
</evidence>
<dbReference type="AlphaFoldDB" id="A0A2P2NRE8"/>
<dbReference type="EMBL" id="GGEC01064559">
    <property type="protein sequence ID" value="MBX45043.1"/>
    <property type="molecule type" value="Transcribed_RNA"/>
</dbReference>
<protein>
    <submittedName>
        <fullName evidence="1">Uncharacterized protein</fullName>
    </submittedName>
</protein>
<organism evidence="1">
    <name type="scientific">Rhizophora mucronata</name>
    <name type="common">Asiatic mangrove</name>
    <dbReference type="NCBI Taxonomy" id="61149"/>
    <lineage>
        <taxon>Eukaryota</taxon>
        <taxon>Viridiplantae</taxon>
        <taxon>Streptophyta</taxon>
        <taxon>Embryophyta</taxon>
        <taxon>Tracheophyta</taxon>
        <taxon>Spermatophyta</taxon>
        <taxon>Magnoliopsida</taxon>
        <taxon>eudicotyledons</taxon>
        <taxon>Gunneridae</taxon>
        <taxon>Pentapetalae</taxon>
        <taxon>rosids</taxon>
        <taxon>fabids</taxon>
        <taxon>Malpighiales</taxon>
        <taxon>Rhizophoraceae</taxon>
        <taxon>Rhizophora</taxon>
    </lineage>
</organism>
<accession>A0A2P2NRE8</accession>
<name>A0A2P2NRE8_RHIMU</name>